<accession>A0ABM7ULJ1</accession>
<keyword evidence="1" id="KW-0812">Transmembrane</keyword>
<feature type="transmembrane region" description="Helical" evidence="1">
    <location>
        <begin position="29"/>
        <end position="48"/>
    </location>
</feature>
<keyword evidence="1" id="KW-1133">Transmembrane helix</keyword>
<evidence type="ECO:0000313" key="3">
    <source>
        <dbReference type="Proteomes" id="UP000245263"/>
    </source>
</evidence>
<keyword evidence="1" id="KW-0472">Membrane</keyword>
<organism evidence="2 3">
    <name type="scientific">Leptospira kobayashii</name>
    <dbReference type="NCBI Taxonomy" id="1917830"/>
    <lineage>
        <taxon>Bacteria</taxon>
        <taxon>Pseudomonadati</taxon>
        <taxon>Spirochaetota</taxon>
        <taxon>Spirochaetia</taxon>
        <taxon>Leptospirales</taxon>
        <taxon>Leptospiraceae</taxon>
        <taxon>Leptospira</taxon>
    </lineage>
</organism>
<reference evidence="2 3" key="1">
    <citation type="submission" date="2021-08" db="EMBL/GenBank/DDBJ databases">
        <title>Complete genome sequence of Leptospira kobayashii strain E30.</title>
        <authorList>
            <person name="Nakao R."/>
            <person name="Nakamura S."/>
            <person name="Masuzawa T."/>
            <person name="Koizumi N."/>
        </authorList>
    </citation>
    <scope>NUCLEOTIDE SEQUENCE [LARGE SCALE GENOMIC DNA]</scope>
    <source>
        <strain evidence="2 3">E30</strain>
    </source>
</reference>
<feature type="transmembrane region" description="Helical" evidence="1">
    <location>
        <begin position="402"/>
        <end position="423"/>
    </location>
</feature>
<name>A0ABM7ULJ1_9LEPT</name>
<keyword evidence="3" id="KW-1185">Reference proteome</keyword>
<dbReference type="RefSeq" id="WP_109020502.1">
    <property type="nucleotide sequence ID" value="NZ_AP025028.1"/>
</dbReference>
<evidence type="ECO:0000313" key="2">
    <source>
        <dbReference type="EMBL" id="BDA79861.1"/>
    </source>
</evidence>
<evidence type="ECO:0000256" key="1">
    <source>
        <dbReference type="SAM" id="Phobius"/>
    </source>
</evidence>
<dbReference type="EMBL" id="AP025028">
    <property type="protein sequence ID" value="BDA79861.1"/>
    <property type="molecule type" value="Genomic_DNA"/>
</dbReference>
<evidence type="ECO:0008006" key="4">
    <source>
        <dbReference type="Google" id="ProtNLM"/>
    </source>
</evidence>
<proteinExistence type="predicted"/>
<protein>
    <recommendedName>
        <fullName evidence="4">Dolichyl-phosphate-mannose-protein mannosyltransferase</fullName>
    </recommendedName>
</protein>
<feature type="transmembrane region" description="Helical" evidence="1">
    <location>
        <begin position="262"/>
        <end position="282"/>
    </location>
</feature>
<sequence>MIFLLILPYLIYILSSLLKTPPWFILLSSNLLIPVSLVFATFTIFFYIKQDKLLNPIHRFESKILYPILPVCFALYFLLMLVFPLADLSWGDGILLLETNALETDLFGYQLAMDEIGETTIHSFVSRLLTFLGMESDPRNSYRLLSSLSGLIILSLLGWYLPNQTSRTRKVSGGFLFLGAGGFLLFFGYAENYTLVSLIIFLTIFILRKQIRKENSYRRILFTATILVSIGIYFHLVAGYLAVLLFYLWYEFSPKENKWKDLLLCTILGSVLLGIGFGYFLFVSDPTIDRQSSHVLHPPFYPLKRLVSANHFKEILSVIWWNASVPFSILIFSLIFYRNRFKEIFRRKENKLVLIAAFAFLLHGFFHNPQLGFPADWDLMGFYWIPLTWIAWVLWKEIDSISVYFLPLLAFSLFLQIGNAIILSKTSPEKEIVLKQTNQLVLEYSKQNKELIRNLPKTEKKFYAKTDFFLFKAERITNSLCEFPEKNNQLKDLVDLRKEWRAAYAAKKPKDKVWYKDFITRATITNTKYVKSLEANKICHPEL</sequence>
<feature type="transmembrane region" description="Helical" evidence="1">
    <location>
        <begin position="174"/>
        <end position="207"/>
    </location>
</feature>
<feature type="transmembrane region" description="Helical" evidence="1">
    <location>
        <begin position="379"/>
        <end position="395"/>
    </location>
</feature>
<feature type="transmembrane region" description="Helical" evidence="1">
    <location>
        <begin position="142"/>
        <end position="162"/>
    </location>
</feature>
<dbReference type="Proteomes" id="UP000245263">
    <property type="component" value="Chromosome 1"/>
</dbReference>
<gene>
    <name evidence="2" type="ORF">LPTSP3_g27910</name>
</gene>
<feature type="transmembrane region" description="Helical" evidence="1">
    <location>
        <begin position="64"/>
        <end position="86"/>
    </location>
</feature>
<feature type="transmembrane region" description="Helical" evidence="1">
    <location>
        <begin position="318"/>
        <end position="337"/>
    </location>
</feature>
<feature type="transmembrane region" description="Helical" evidence="1">
    <location>
        <begin position="349"/>
        <end position="367"/>
    </location>
</feature>
<feature type="transmembrane region" description="Helical" evidence="1">
    <location>
        <begin position="219"/>
        <end position="250"/>
    </location>
</feature>